<evidence type="ECO:0000313" key="1">
    <source>
        <dbReference type="EMBL" id="QBR92068.1"/>
    </source>
</evidence>
<keyword evidence="2" id="KW-1185">Reference proteome</keyword>
<dbReference type="AlphaFoldDB" id="A0A4P7GJ68"/>
<name>A0A4P7GJ68_9ACTN</name>
<dbReference type="KEGG" id="noy:EXE57_07070"/>
<dbReference type="Proteomes" id="UP000294894">
    <property type="component" value="Chromosome"/>
</dbReference>
<reference evidence="1 2" key="1">
    <citation type="submission" date="2019-03" db="EMBL/GenBank/DDBJ databases">
        <title>Three New Species of Nocardioides, Nocardioides euryhalodurans sp. nov., Nocardioides seonyuensis sp. nov. and Nocardioides eburneoflavus sp. nov., Iolated from Soil.</title>
        <authorList>
            <person name="Roh S.G."/>
            <person name="Lee C."/>
            <person name="Kim M.-K."/>
            <person name="Kim S.B."/>
        </authorList>
    </citation>
    <scope>NUCLEOTIDE SEQUENCE [LARGE SCALE GENOMIC DNA]</scope>
    <source>
        <strain evidence="1 2">MMS17-SY117</strain>
    </source>
</reference>
<evidence type="ECO:0008006" key="3">
    <source>
        <dbReference type="Google" id="ProtNLM"/>
    </source>
</evidence>
<dbReference type="EMBL" id="CP038267">
    <property type="protein sequence ID" value="QBR92068.1"/>
    <property type="molecule type" value="Genomic_DNA"/>
</dbReference>
<accession>A0A4P7GJ68</accession>
<sequence>MADFPAGLAQPDQRSCGAACLVVAQGLRDPAYAARVGSRDGFRTEVLAMHRRVTSSADVSGTMQLPWPRAFGTPPWAVERQLEGTTGVPHRVRPTRWGDAAPAYGELVGLSRPAALFVGSSWLPRHVVLVLDGTTDGLRVYEPAAGEVVHVARERFVDHRLALAGWDVPWVSVLPPR</sequence>
<protein>
    <recommendedName>
        <fullName evidence="3">Peptidase C39 domain-containing protein</fullName>
    </recommendedName>
</protein>
<dbReference type="OrthoDB" id="4762866at2"/>
<gene>
    <name evidence="1" type="ORF">EXE57_07070</name>
</gene>
<evidence type="ECO:0000313" key="2">
    <source>
        <dbReference type="Proteomes" id="UP000294894"/>
    </source>
</evidence>
<dbReference type="RefSeq" id="WP_135075608.1">
    <property type="nucleotide sequence ID" value="NZ_CP038267.1"/>
</dbReference>
<proteinExistence type="predicted"/>
<organism evidence="1 2">
    <name type="scientific">Nocardioides euryhalodurans</name>
    <dbReference type="NCBI Taxonomy" id="2518370"/>
    <lineage>
        <taxon>Bacteria</taxon>
        <taxon>Bacillati</taxon>
        <taxon>Actinomycetota</taxon>
        <taxon>Actinomycetes</taxon>
        <taxon>Propionibacteriales</taxon>
        <taxon>Nocardioidaceae</taxon>
        <taxon>Nocardioides</taxon>
    </lineage>
</organism>